<dbReference type="Proteomes" id="UP001519460">
    <property type="component" value="Unassembled WGS sequence"/>
</dbReference>
<reference evidence="1 2" key="1">
    <citation type="journal article" date="2023" name="Sci. Data">
        <title>Genome assembly of the Korean intertidal mud-creeper Batillaria attramentaria.</title>
        <authorList>
            <person name="Patra A.K."/>
            <person name="Ho P.T."/>
            <person name="Jun S."/>
            <person name="Lee S.J."/>
            <person name="Kim Y."/>
            <person name="Won Y.J."/>
        </authorList>
    </citation>
    <scope>NUCLEOTIDE SEQUENCE [LARGE SCALE GENOMIC DNA]</scope>
    <source>
        <strain evidence="1">Wonlab-2016</strain>
    </source>
</reference>
<organism evidence="1 2">
    <name type="scientific">Batillaria attramentaria</name>
    <dbReference type="NCBI Taxonomy" id="370345"/>
    <lineage>
        <taxon>Eukaryota</taxon>
        <taxon>Metazoa</taxon>
        <taxon>Spiralia</taxon>
        <taxon>Lophotrochozoa</taxon>
        <taxon>Mollusca</taxon>
        <taxon>Gastropoda</taxon>
        <taxon>Caenogastropoda</taxon>
        <taxon>Sorbeoconcha</taxon>
        <taxon>Cerithioidea</taxon>
        <taxon>Batillariidae</taxon>
        <taxon>Batillaria</taxon>
    </lineage>
</organism>
<gene>
    <name evidence="1" type="ORF">BaRGS_00024353</name>
</gene>
<feature type="non-terminal residue" evidence="1">
    <location>
        <position position="1"/>
    </location>
</feature>
<dbReference type="EMBL" id="JACVVK020000210">
    <property type="protein sequence ID" value="KAK7484468.1"/>
    <property type="molecule type" value="Genomic_DNA"/>
</dbReference>
<keyword evidence="2" id="KW-1185">Reference proteome</keyword>
<dbReference type="AlphaFoldDB" id="A0ABD0KBJ4"/>
<protein>
    <submittedName>
        <fullName evidence="1">Uncharacterized protein</fullName>
    </submittedName>
</protein>
<evidence type="ECO:0000313" key="2">
    <source>
        <dbReference type="Proteomes" id="UP001519460"/>
    </source>
</evidence>
<accession>A0ABD0KBJ4</accession>
<comment type="caution">
    <text evidence="1">The sequence shown here is derived from an EMBL/GenBank/DDBJ whole genome shotgun (WGS) entry which is preliminary data.</text>
</comment>
<name>A0ABD0KBJ4_9CAEN</name>
<sequence>TLEADLKAMDALEESLDLAKWTHKTPGNRSQNYHEYQVMRQHKQLTPTSYRYLIQTDAEENPKGVIVENTAKNKDPLKDIGTAELLLKDDKVVGIDLDGDCLEQN</sequence>
<evidence type="ECO:0000313" key="1">
    <source>
        <dbReference type="EMBL" id="KAK7484468.1"/>
    </source>
</evidence>
<proteinExistence type="predicted"/>